<dbReference type="SUPFAM" id="SSF55383">
    <property type="entry name" value="Copper amine oxidase, domain N"/>
    <property type="match status" value="1"/>
</dbReference>
<keyword evidence="1" id="KW-0732">Signal</keyword>
<evidence type="ECO:0000259" key="2">
    <source>
        <dbReference type="Pfam" id="PF07833"/>
    </source>
</evidence>
<dbReference type="RefSeq" id="WP_268594611.1">
    <property type="nucleotide sequence ID" value="NZ_JAMDLX010000105.1"/>
</dbReference>
<feature type="domain" description="Copper amine oxidase-like N-terminal" evidence="2">
    <location>
        <begin position="41"/>
        <end position="146"/>
    </location>
</feature>
<dbReference type="EMBL" id="JAMDNP010000002">
    <property type="protein sequence ID" value="MCY9759141.1"/>
    <property type="molecule type" value="Genomic_DNA"/>
</dbReference>
<dbReference type="Proteomes" id="UP001527181">
    <property type="component" value="Unassembled WGS sequence"/>
</dbReference>
<name>A0ABT4GRR5_PAEAL</name>
<keyword evidence="4" id="KW-1185">Reference proteome</keyword>
<accession>A0ABT4GRR5</accession>
<sequence>MKKLSFLPFALFCVVICAVVFIVPNSNTAAAKPNKETRVVINNTKLAAEEILLKNNQVFISLTGAKSLDNLTFNWNNTTKQVSVKGSNTNLLLTINKTTAQKNGVSVKLSTAPFIYRGKIMIPLRFVTEAMNSSVIWNQSTNTAFITKPSAKLISDFESNNLSTSRNAAINMPRISQLNGGYEPSLETFSLQYYFPTKTSDRFVEVNNQVISYYQIIKNSAQLKWQALIGDKVGTRDDLYFINRAITNEVGTAPQLKDTTLASFRWMPHVVSTGYSLINKENWNDVIFNQVDVPQNNVAQNYIIVDIPEE</sequence>
<organism evidence="3 4">
    <name type="scientific">Paenibacillus alvei</name>
    <name type="common">Bacillus alvei</name>
    <dbReference type="NCBI Taxonomy" id="44250"/>
    <lineage>
        <taxon>Bacteria</taxon>
        <taxon>Bacillati</taxon>
        <taxon>Bacillota</taxon>
        <taxon>Bacilli</taxon>
        <taxon>Bacillales</taxon>
        <taxon>Paenibacillaceae</taxon>
        <taxon>Paenibacillus</taxon>
    </lineage>
</organism>
<dbReference type="Pfam" id="PF07833">
    <property type="entry name" value="Cu_amine_oxidN1"/>
    <property type="match status" value="1"/>
</dbReference>
<dbReference type="Gene3D" id="3.30.457.10">
    <property type="entry name" value="Copper amine oxidase-like, N-terminal domain"/>
    <property type="match status" value="1"/>
</dbReference>
<evidence type="ECO:0000256" key="1">
    <source>
        <dbReference type="SAM" id="SignalP"/>
    </source>
</evidence>
<reference evidence="3 4" key="1">
    <citation type="submission" date="2022-05" db="EMBL/GenBank/DDBJ databases">
        <title>Genome Sequencing of Bee-Associated Microbes.</title>
        <authorList>
            <person name="Dunlap C."/>
        </authorList>
    </citation>
    <scope>NUCLEOTIDE SEQUENCE [LARGE SCALE GENOMIC DNA]</scope>
    <source>
        <strain evidence="3 4">NRRL B-04010</strain>
    </source>
</reference>
<evidence type="ECO:0000313" key="3">
    <source>
        <dbReference type="EMBL" id="MCY9759141.1"/>
    </source>
</evidence>
<dbReference type="InterPro" id="IPR012854">
    <property type="entry name" value="Cu_amine_oxidase-like_N"/>
</dbReference>
<dbReference type="InterPro" id="IPR036582">
    <property type="entry name" value="Mao_N_sf"/>
</dbReference>
<evidence type="ECO:0000313" key="4">
    <source>
        <dbReference type="Proteomes" id="UP001527181"/>
    </source>
</evidence>
<gene>
    <name evidence="3" type="ORF">M5X12_01000</name>
</gene>
<proteinExistence type="predicted"/>
<feature type="signal peptide" evidence="1">
    <location>
        <begin position="1"/>
        <end position="31"/>
    </location>
</feature>
<protein>
    <submittedName>
        <fullName evidence="3">Copper amine oxidase N-terminal domain-containing protein</fullName>
    </submittedName>
</protein>
<feature type="chain" id="PRO_5045721635" evidence="1">
    <location>
        <begin position="32"/>
        <end position="310"/>
    </location>
</feature>
<comment type="caution">
    <text evidence="3">The sequence shown here is derived from an EMBL/GenBank/DDBJ whole genome shotgun (WGS) entry which is preliminary data.</text>
</comment>